<dbReference type="HOGENOM" id="CLU_2453113_0_0_14"/>
<dbReference type="PATRIC" id="fig|838561.3.peg.895"/>
<dbReference type="Proteomes" id="UP000019260">
    <property type="component" value="Chromosome"/>
</dbReference>
<reference evidence="1 2" key="1">
    <citation type="submission" date="2013-09" db="EMBL/GenBank/DDBJ databases">
        <title>Complete genome sequence of Spiroplasma mirum suckling mouse cataract agent.</title>
        <authorList>
            <person name="Landry C.A."/>
            <person name="Bastian F.O."/>
            <person name="Thune R.L."/>
        </authorList>
    </citation>
    <scope>NUCLEOTIDE SEQUENCE [LARGE SCALE GENOMIC DNA]</scope>
    <source>
        <strain evidence="1 2">SMCA</strain>
    </source>
</reference>
<evidence type="ECO:0000313" key="1">
    <source>
        <dbReference type="EMBL" id="AHI58257.1"/>
    </source>
</evidence>
<name>W6AM74_9MOLU</name>
<dbReference type="EMBL" id="CP006720">
    <property type="protein sequence ID" value="AHI58257.1"/>
    <property type="molecule type" value="Genomic_DNA"/>
</dbReference>
<proteinExistence type="predicted"/>
<accession>W6AM74</accession>
<keyword evidence="2" id="KW-1185">Reference proteome</keyword>
<sequence>MEPAFLSDLTAIAERYNYKIINKTPDSLIIHLPKQNDNIKTIAYNSMEKRIFLTQIQPYITNISEIYDRLLFSVNRDFGKASVLFQPGE</sequence>
<dbReference type="RefSeq" id="WP_025317541.1">
    <property type="nucleotide sequence ID" value="NZ_CP002082.1"/>
</dbReference>
<organism evidence="1 2">
    <name type="scientific">Spiroplasma mirum ATCC 29335</name>
    <dbReference type="NCBI Taxonomy" id="838561"/>
    <lineage>
        <taxon>Bacteria</taxon>
        <taxon>Bacillati</taxon>
        <taxon>Mycoplasmatota</taxon>
        <taxon>Mollicutes</taxon>
        <taxon>Entomoplasmatales</taxon>
        <taxon>Spiroplasmataceae</taxon>
        <taxon>Spiroplasma</taxon>
    </lineage>
</organism>
<dbReference type="AlphaFoldDB" id="W6AM74"/>
<dbReference type="KEGG" id="smia:P344_04675"/>
<gene>
    <name evidence="1" type="ORF">P344_04675</name>
</gene>
<dbReference type="STRING" id="838561.P344_04675"/>
<dbReference type="eggNOG" id="COG1131">
    <property type="taxonomic scope" value="Bacteria"/>
</dbReference>
<evidence type="ECO:0000313" key="2">
    <source>
        <dbReference type="Proteomes" id="UP000019260"/>
    </source>
</evidence>
<protein>
    <submittedName>
        <fullName evidence="1">Uncharacterized protein</fullName>
    </submittedName>
</protein>